<name>A0A8H4RKB0_9HELO</name>
<keyword evidence="2" id="KW-1185">Reference proteome</keyword>
<organism evidence="1 2">
    <name type="scientific">Cudoniella acicularis</name>
    <dbReference type="NCBI Taxonomy" id="354080"/>
    <lineage>
        <taxon>Eukaryota</taxon>
        <taxon>Fungi</taxon>
        <taxon>Dikarya</taxon>
        <taxon>Ascomycota</taxon>
        <taxon>Pezizomycotina</taxon>
        <taxon>Leotiomycetes</taxon>
        <taxon>Helotiales</taxon>
        <taxon>Tricladiaceae</taxon>
        <taxon>Cudoniella</taxon>
    </lineage>
</organism>
<dbReference type="Pfam" id="PF13374">
    <property type="entry name" value="TPR_10"/>
    <property type="match status" value="1"/>
</dbReference>
<evidence type="ECO:0000313" key="1">
    <source>
        <dbReference type="EMBL" id="KAF4631595.1"/>
    </source>
</evidence>
<dbReference type="EMBL" id="JAAMPI010000428">
    <property type="protein sequence ID" value="KAF4631595.1"/>
    <property type="molecule type" value="Genomic_DNA"/>
</dbReference>
<accession>A0A8H4RKB0</accession>
<dbReference type="Proteomes" id="UP000566819">
    <property type="component" value="Unassembled WGS sequence"/>
</dbReference>
<comment type="caution">
    <text evidence="1">The sequence shown here is derived from an EMBL/GenBank/DDBJ whole genome shotgun (WGS) entry which is preliminary data.</text>
</comment>
<dbReference type="Gene3D" id="1.25.40.10">
    <property type="entry name" value="Tetratricopeptide repeat domain"/>
    <property type="match status" value="1"/>
</dbReference>
<dbReference type="PANTHER" id="PTHR46082:SF11">
    <property type="entry name" value="AAA+ ATPASE DOMAIN-CONTAINING PROTEIN-RELATED"/>
    <property type="match status" value="1"/>
</dbReference>
<gene>
    <name evidence="1" type="ORF">G7Y89_g6532</name>
</gene>
<dbReference type="SUPFAM" id="SSF48452">
    <property type="entry name" value="TPR-like"/>
    <property type="match status" value="1"/>
</dbReference>
<dbReference type="InterPro" id="IPR011990">
    <property type="entry name" value="TPR-like_helical_dom_sf"/>
</dbReference>
<protein>
    <recommendedName>
        <fullName evidence="3">Kinesin light chain</fullName>
    </recommendedName>
</protein>
<sequence>MMPRRDSKGGEVSFVSEVQFKIDADVTWYLSQHLSTTVVGQMYTFSIWMRVDSITPSSTNCAMFLNAQDDACHGLRSHDYYIVFHLFNDVPNFIYLSKITFYPDLIDNSTTITPNSSRDIAYHVTRERYNAGDYPTSTKFDESLTTSWTRINALLSRTHSMEGKYGMYLYKDGRWNEAEAAITEVLEIQKRDLGADSPDTLTSMGNLALTYRNQGPWDAAEELEVQVLEASKTKLRADHPDTLTSMANLAFTWKEQGRDKEAVKLIEECVMLQTRIIGANHHNTLSSCTTLLKWQTEELEINTSVYEDLDV</sequence>
<evidence type="ECO:0008006" key="3">
    <source>
        <dbReference type="Google" id="ProtNLM"/>
    </source>
</evidence>
<dbReference type="InterPro" id="IPR053137">
    <property type="entry name" value="NLR-like"/>
</dbReference>
<dbReference type="OrthoDB" id="5390271at2759"/>
<dbReference type="AlphaFoldDB" id="A0A8H4RKB0"/>
<reference evidence="1 2" key="1">
    <citation type="submission" date="2020-03" db="EMBL/GenBank/DDBJ databases">
        <title>Draft Genome Sequence of Cudoniella acicularis.</title>
        <authorList>
            <person name="Buettner E."/>
            <person name="Kellner H."/>
        </authorList>
    </citation>
    <scope>NUCLEOTIDE SEQUENCE [LARGE SCALE GENOMIC DNA]</scope>
    <source>
        <strain evidence="1 2">DSM 108380</strain>
    </source>
</reference>
<dbReference type="PANTHER" id="PTHR46082">
    <property type="entry name" value="ATP/GTP-BINDING PROTEIN-RELATED"/>
    <property type="match status" value="1"/>
</dbReference>
<evidence type="ECO:0000313" key="2">
    <source>
        <dbReference type="Proteomes" id="UP000566819"/>
    </source>
</evidence>
<proteinExistence type="predicted"/>
<dbReference type="Pfam" id="PF13424">
    <property type="entry name" value="TPR_12"/>
    <property type="match status" value="1"/>
</dbReference>